<protein>
    <submittedName>
        <fullName evidence="3">YbaK/EbsC family protein</fullName>
    </submittedName>
</protein>
<evidence type="ECO:0000313" key="4">
    <source>
        <dbReference type="Proteomes" id="UP001501138"/>
    </source>
</evidence>
<accession>A0ABN2JBX2</accession>
<dbReference type="RefSeq" id="WP_344247600.1">
    <property type="nucleotide sequence ID" value="NZ_BAAAPM010000003.1"/>
</dbReference>
<proteinExistence type="predicted"/>
<evidence type="ECO:0000313" key="3">
    <source>
        <dbReference type="EMBL" id="GAA1722030.1"/>
    </source>
</evidence>
<name>A0ABN2JBX2_9MICO</name>
<reference evidence="3 4" key="1">
    <citation type="journal article" date="2019" name="Int. J. Syst. Evol. Microbiol.">
        <title>The Global Catalogue of Microorganisms (GCM) 10K type strain sequencing project: providing services to taxonomists for standard genome sequencing and annotation.</title>
        <authorList>
            <consortium name="The Broad Institute Genomics Platform"/>
            <consortium name="The Broad Institute Genome Sequencing Center for Infectious Disease"/>
            <person name="Wu L."/>
            <person name="Ma J."/>
        </authorList>
    </citation>
    <scope>NUCLEOTIDE SEQUENCE [LARGE SCALE GENOMIC DNA]</scope>
    <source>
        <strain evidence="3 4">JCM 15589</strain>
    </source>
</reference>
<dbReference type="SUPFAM" id="SSF55826">
    <property type="entry name" value="YbaK/ProRS associated domain"/>
    <property type="match status" value="1"/>
</dbReference>
<feature type="domain" description="YbaK/aminoacyl-tRNA synthetase-associated" evidence="2">
    <location>
        <begin position="36"/>
        <end position="153"/>
    </location>
</feature>
<organism evidence="3 4">
    <name type="scientific">Isoptericola hypogeus</name>
    <dbReference type="NCBI Taxonomy" id="300179"/>
    <lineage>
        <taxon>Bacteria</taxon>
        <taxon>Bacillati</taxon>
        <taxon>Actinomycetota</taxon>
        <taxon>Actinomycetes</taxon>
        <taxon>Micrococcales</taxon>
        <taxon>Promicromonosporaceae</taxon>
        <taxon>Isoptericola</taxon>
    </lineage>
</organism>
<sequence length="193" mass="20036">MNRPATPDDAPEGSPGEFRAREALEASGIAFEITRHGPVGSLEEAARVRGLRPEQVVKSLVVRRAEDDYLFVLVPGGRTIAWPRLRALLGVSRLSMPDRHVAREVTGYERGTITPFGSTRPWPVVADERVVAGPVSIGAGAHGVAATVDGAALAAALGAQVADVTDPEPGATPDAGESTAAVPPHAAGVDETR</sequence>
<evidence type="ECO:0000259" key="2">
    <source>
        <dbReference type="Pfam" id="PF04073"/>
    </source>
</evidence>
<dbReference type="InterPro" id="IPR007214">
    <property type="entry name" value="YbaK/aa-tRNA-synth-assoc-dom"/>
</dbReference>
<evidence type="ECO:0000256" key="1">
    <source>
        <dbReference type="SAM" id="MobiDB-lite"/>
    </source>
</evidence>
<dbReference type="Gene3D" id="3.90.960.10">
    <property type="entry name" value="YbaK/aminoacyl-tRNA synthetase-associated domain"/>
    <property type="match status" value="1"/>
</dbReference>
<gene>
    <name evidence="3" type="ORF">GCM10009809_17130</name>
</gene>
<dbReference type="Proteomes" id="UP001501138">
    <property type="component" value="Unassembled WGS sequence"/>
</dbReference>
<dbReference type="PANTHER" id="PTHR30411">
    <property type="entry name" value="CYTOPLASMIC PROTEIN"/>
    <property type="match status" value="1"/>
</dbReference>
<dbReference type="CDD" id="cd04332">
    <property type="entry name" value="YbaK_like"/>
    <property type="match status" value="1"/>
</dbReference>
<dbReference type="InterPro" id="IPR036754">
    <property type="entry name" value="YbaK/aa-tRNA-synt-asso_dom_sf"/>
</dbReference>
<feature type="region of interest" description="Disordered" evidence="1">
    <location>
        <begin position="164"/>
        <end position="193"/>
    </location>
</feature>
<comment type="caution">
    <text evidence="3">The sequence shown here is derived from an EMBL/GenBank/DDBJ whole genome shotgun (WGS) entry which is preliminary data.</text>
</comment>
<keyword evidence="4" id="KW-1185">Reference proteome</keyword>
<dbReference type="PANTHER" id="PTHR30411:SF1">
    <property type="entry name" value="CYTOPLASMIC PROTEIN"/>
    <property type="match status" value="1"/>
</dbReference>
<dbReference type="EMBL" id="BAAAPM010000003">
    <property type="protein sequence ID" value="GAA1722030.1"/>
    <property type="molecule type" value="Genomic_DNA"/>
</dbReference>
<dbReference type="Pfam" id="PF04073">
    <property type="entry name" value="tRNA_edit"/>
    <property type="match status" value="1"/>
</dbReference>